<gene>
    <name evidence="2" type="ORF">BJ085DRAFT_29668</name>
</gene>
<accession>A0A4V1J4F0</accession>
<feature type="chain" id="PRO_5020208328" evidence="1">
    <location>
        <begin position="19"/>
        <end position="374"/>
    </location>
</feature>
<keyword evidence="3" id="KW-1185">Reference proteome</keyword>
<sequence length="374" mass="41986">MQLPIIALVALGLPRVWSNPPFVDSSHKDPTFNCLATKADNTATHKQPDPIKPVNLRLQHTSDIIDQLHLYVAHEVRAIETPKPAELSPSKPVYGLYRLWNKFSHTDPLLAEIKRMLTTALSPGSRSHNLADTLPFLAPLEAVRLMRNGLMTLLPFLGFSSYGKETARHALWKPAETEDQEKYKKDIDIMGRDLWAMSSYIGRVPYSSLRPDQAAYLLPLHYAALHGQSGLVIQYLQELQATQWNFLSPELPPFAPPPLKTLTGWWTCSSKPVDLKPVAVDMAVSIAAHLIMHYQSLKLAQIAWFLKGVIQLQMDAPIREEINLVLYQLILKNSLSNVLNISKSLRQYFSSYINQTAILSEESTSLGQKAATYG</sequence>
<keyword evidence="1" id="KW-0732">Signal</keyword>
<organism evidence="2 3">
    <name type="scientific">Dimargaris cristalligena</name>
    <dbReference type="NCBI Taxonomy" id="215637"/>
    <lineage>
        <taxon>Eukaryota</taxon>
        <taxon>Fungi</taxon>
        <taxon>Fungi incertae sedis</taxon>
        <taxon>Zoopagomycota</taxon>
        <taxon>Kickxellomycotina</taxon>
        <taxon>Dimargaritomycetes</taxon>
        <taxon>Dimargaritales</taxon>
        <taxon>Dimargaritaceae</taxon>
        <taxon>Dimargaris</taxon>
    </lineage>
</organism>
<dbReference type="Proteomes" id="UP000268162">
    <property type="component" value="Unassembled WGS sequence"/>
</dbReference>
<protein>
    <submittedName>
        <fullName evidence="2">Uncharacterized protein</fullName>
    </submittedName>
</protein>
<proteinExistence type="predicted"/>
<evidence type="ECO:0000313" key="3">
    <source>
        <dbReference type="Proteomes" id="UP000268162"/>
    </source>
</evidence>
<evidence type="ECO:0000313" key="2">
    <source>
        <dbReference type="EMBL" id="RKP35329.1"/>
    </source>
</evidence>
<evidence type="ECO:0000256" key="1">
    <source>
        <dbReference type="SAM" id="SignalP"/>
    </source>
</evidence>
<dbReference type="EMBL" id="ML002898">
    <property type="protein sequence ID" value="RKP35329.1"/>
    <property type="molecule type" value="Genomic_DNA"/>
</dbReference>
<name>A0A4V1J4F0_9FUNG</name>
<dbReference type="AlphaFoldDB" id="A0A4V1J4F0"/>
<reference evidence="3" key="1">
    <citation type="journal article" date="2018" name="Nat. Microbiol.">
        <title>Leveraging single-cell genomics to expand the fungal tree of life.</title>
        <authorList>
            <person name="Ahrendt S.R."/>
            <person name="Quandt C.A."/>
            <person name="Ciobanu D."/>
            <person name="Clum A."/>
            <person name="Salamov A."/>
            <person name="Andreopoulos B."/>
            <person name="Cheng J.F."/>
            <person name="Woyke T."/>
            <person name="Pelin A."/>
            <person name="Henrissat B."/>
            <person name="Reynolds N.K."/>
            <person name="Benny G.L."/>
            <person name="Smith M.E."/>
            <person name="James T.Y."/>
            <person name="Grigoriev I.V."/>
        </authorList>
    </citation>
    <scope>NUCLEOTIDE SEQUENCE [LARGE SCALE GENOMIC DNA]</scope>
    <source>
        <strain evidence="3">RSA 468</strain>
    </source>
</reference>
<feature type="signal peptide" evidence="1">
    <location>
        <begin position="1"/>
        <end position="18"/>
    </location>
</feature>